<dbReference type="GO" id="GO:0006397">
    <property type="term" value="P:mRNA processing"/>
    <property type="evidence" value="ECO:0007669"/>
    <property type="project" value="UniProtKB-KW"/>
</dbReference>
<comment type="similarity">
    <text evidence="2">Belongs to the DCP1 family.</text>
</comment>
<dbReference type="Pfam" id="PF06058">
    <property type="entry name" value="DCP1"/>
    <property type="match status" value="1"/>
</dbReference>
<feature type="region of interest" description="Disordered" evidence="5">
    <location>
        <begin position="263"/>
        <end position="319"/>
    </location>
</feature>
<protein>
    <recommendedName>
        <fullName evidence="8">PH domain-like protein</fullName>
    </recommendedName>
</protein>
<keyword evidence="4" id="KW-0507">mRNA processing</keyword>
<dbReference type="GO" id="GO:0000290">
    <property type="term" value="P:deadenylation-dependent decapping of nuclear-transcribed mRNA"/>
    <property type="evidence" value="ECO:0007669"/>
    <property type="project" value="InterPro"/>
</dbReference>
<dbReference type="InterPro" id="IPR011993">
    <property type="entry name" value="PH-like_dom_sf"/>
</dbReference>
<dbReference type="AlphaFoldDB" id="A0AAX6MGF9"/>
<feature type="compositionally biased region" description="Low complexity" evidence="5">
    <location>
        <begin position="276"/>
        <end position="285"/>
    </location>
</feature>
<evidence type="ECO:0008006" key="8">
    <source>
        <dbReference type="Google" id="ProtNLM"/>
    </source>
</evidence>
<accession>A0AAX6MGF9</accession>
<dbReference type="InterPro" id="IPR010334">
    <property type="entry name" value="Dcp1"/>
</dbReference>
<name>A0AAX6MGF9_9PEZI</name>
<evidence type="ECO:0000256" key="1">
    <source>
        <dbReference type="ARBA" id="ARBA00004496"/>
    </source>
</evidence>
<feature type="compositionally biased region" description="Low complexity" evidence="5">
    <location>
        <begin position="293"/>
        <end position="303"/>
    </location>
</feature>
<evidence type="ECO:0000256" key="5">
    <source>
        <dbReference type="SAM" id="MobiDB-lite"/>
    </source>
</evidence>
<evidence type="ECO:0000256" key="3">
    <source>
        <dbReference type="ARBA" id="ARBA00022490"/>
    </source>
</evidence>
<feature type="compositionally biased region" description="Low complexity" evidence="5">
    <location>
        <begin position="41"/>
        <end position="51"/>
    </location>
</feature>
<evidence type="ECO:0000313" key="6">
    <source>
        <dbReference type="EMBL" id="KAK6951709.1"/>
    </source>
</evidence>
<keyword evidence="7" id="KW-1185">Reference proteome</keyword>
<dbReference type="GO" id="GO:0003729">
    <property type="term" value="F:mRNA binding"/>
    <property type="evidence" value="ECO:0007669"/>
    <property type="project" value="TreeGrafter"/>
</dbReference>
<dbReference type="GO" id="GO:0000932">
    <property type="term" value="C:P-body"/>
    <property type="evidence" value="ECO:0007669"/>
    <property type="project" value="TreeGrafter"/>
</dbReference>
<dbReference type="PANTHER" id="PTHR16290">
    <property type="entry name" value="TRANSCRIPTION FACTOR SMIF DECAPPING ENZYME DCP1"/>
    <property type="match status" value="1"/>
</dbReference>
<reference evidence="6 7" key="1">
    <citation type="journal article" date="2024" name="Front Chem Biol">
        <title>Unveiling the potential of Daldinia eschscholtzii MFLUCC 19-0629 through bioactivity and bioinformatics studies for enhanced sustainable agriculture production.</title>
        <authorList>
            <person name="Brooks S."/>
            <person name="Weaver J.A."/>
            <person name="Klomchit A."/>
            <person name="Alharthi S.A."/>
            <person name="Onlamun T."/>
            <person name="Nurani R."/>
            <person name="Vong T.K."/>
            <person name="Alberti F."/>
            <person name="Greco C."/>
        </authorList>
    </citation>
    <scope>NUCLEOTIDE SEQUENCE [LARGE SCALE GENOMIC DNA]</scope>
    <source>
        <strain evidence="6">MFLUCC 19-0629</strain>
    </source>
</reference>
<evidence type="ECO:0000256" key="4">
    <source>
        <dbReference type="ARBA" id="ARBA00022664"/>
    </source>
</evidence>
<feature type="region of interest" description="Disordered" evidence="5">
    <location>
        <begin position="1"/>
        <end position="61"/>
    </location>
</feature>
<comment type="caution">
    <text evidence="6">The sequence shown here is derived from an EMBL/GenBank/DDBJ whole genome shotgun (WGS) entry which is preliminary data.</text>
</comment>
<dbReference type="GO" id="GO:0031087">
    <property type="term" value="P:deadenylation-independent decapping of nuclear-transcribed mRNA"/>
    <property type="evidence" value="ECO:0007669"/>
    <property type="project" value="TreeGrafter"/>
</dbReference>
<dbReference type="GO" id="GO:0008047">
    <property type="term" value="F:enzyme activator activity"/>
    <property type="evidence" value="ECO:0007669"/>
    <property type="project" value="InterPro"/>
</dbReference>
<sequence length="319" mass="34548">MSQPITATPRKYQNRGHQQQHHQNNPSFSRSPHSHPHTHTHSAQQHPQLQHGHGHNRNRSQQLRAQAAELQFGGGGAAAAAAAASDYESDTAHYMASHPPPPAAALVGRTNTELNISVLRRYRPSITSILSIAAHAVVYVFTPPAKWDKSNMEGTLFICAQDEDGEAAAADGCLFVLNRKGMQNLILDLNTVSDFELATGLLIFKLDPEQGQRGQGTAITTIPMENGESVRPKVLGMWIYAEDEQDRRTNAALIHEMWSKARSARKERDAPEGDEASAPSSGSPADDAEEDVPVVPQGPGRQVSLNELFGRSQNGIGGA</sequence>
<proteinExistence type="inferred from homology"/>
<gene>
    <name evidence="6" type="ORF">Daesc_006232</name>
</gene>
<dbReference type="SUPFAM" id="SSF50729">
    <property type="entry name" value="PH domain-like"/>
    <property type="match status" value="1"/>
</dbReference>
<comment type="subcellular location">
    <subcellularLocation>
        <location evidence="1">Cytoplasm</location>
    </subcellularLocation>
</comment>
<keyword evidence="3" id="KW-0963">Cytoplasm</keyword>
<dbReference type="Proteomes" id="UP001369815">
    <property type="component" value="Unassembled WGS sequence"/>
</dbReference>
<evidence type="ECO:0000313" key="7">
    <source>
        <dbReference type="Proteomes" id="UP001369815"/>
    </source>
</evidence>
<dbReference type="EMBL" id="JBANMG010000006">
    <property type="protein sequence ID" value="KAK6951709.1"/>
    <property type="molecule type" value="Genomic_DNA"/>
</dbReference>
<dbReference type="PANTHER" id="PTHR16290:SF0">
    <property type="entry name" value="DECAPPING PROTEIN 1, ISOFORM A"/>
    <property type="match status" value="1"/>
</dbReference>
<organism evidence="6 7">
    <name type="scientific">Daldinia eschscholtzii</name>
    <dbReference type="NCBI Taxonomy" id="292717"/>
    <lineage>
        <taxon>Eukaryota</taxon>
        <taxon>Fungi</taxon>
        <taxon>Dikarya</taxon>
        <taxon>Ascomycota</taxon>
        <taxon>Pezizomycotina</taxon>
        <taxon>Sordariomycetes</taxon>
        <taxon>Xylariomycetidae</taxon>
        <taxon>Xylariales</taxon>
        <taxon>Hypoxylaceae</taxon>
        <taxon>Daldinia</taxon>
    </lineage>
</organism>
<dbReference type="Gene3D" id="2.30.29.30">
    <property type="entry name" value="Pleckstrin-homology domain (PH domain)/Phosphotyrosine-binding domain (PTB)"/>
    <property type="match status" value="1"/>
</dbReference>
<evidence type="ECO:0000256" key="2">
    <source>
        <dbReference type="ARBA" id="ARBA00008778"/>
    </source>
</evidence>